<protein>
    <recommendedName>
        <fullName evidence="1">Protein FAR1-RELATED SEQUENCE</fullName>
    </recommendedName>
</protein>
<dbReference type="EMBL" id="JBJUIK010000007">
    <property type="protein sequence ID" value="KAL3523076.1"/>
    <property type="molecule type" value="Genomic_DNA"/>
</dbReference>
<gene>
    <name evidence="3" type="ORF">ACH5RR_015910</name>
</gene>
<comment type="subcellular location">
    <subcellularLocation>
        <location evidence="1">Nucleus</location>
    </subcellularLocation>
</comment>
<dbReference type="Proteomes" id="UP001630127">
    <property type="component" value="Unassembled WGS sequence"/>
</dbReference>
<proteinExistence type="inferred from homology"/>
<dbReference type="AlphaFoldDB" id="A0ABD2ZWF0"/>
<comment type="function">
    <text evidence="1">Putative transcription activator involved in regulating light control of development.</text>
</comment>
<keyword evidence="2" id="KW-1133">Transmembrane helix</keyword>
<dbReference type="GO" id="GO:0006355">
    <property type="term" value="P:regulation of DNA-templated transcription"/>
    <property type="evidence" value="ECO:0007669"/>
    <property type="project" value="UniProtKB-UniRule"/>
</dbReference>
<keyword evidence="1" id="KW-0479">Metal-binding</keyword>
<evidence type="ECO:0000313" key="3">
    <source>
        <dbReference type="EMBL" id="KAL3523076.1"/>
    </source>
</evidence>
<dbReference type="PANTHER" id="PTHR31669">
    <property type="entry name" value="PROTEIN FAR1-RELATED SEQUENCE 10-RELATED"/>
    <property type="match status" value="1"/>
</dbReference>
<reference evidence="3 4" key="1">
    <citation type="submission" date="2024-11" db="EMBL/GenBank/DDBJ databases">
        <title>A near-complete genome assembly of Cinchona calisaya.</title>
        <authorList>
            <person name="Lian D.C."/>
            <person name="Zhao X.W."/>
            <person name="Wei L."/>
        </authorList>
    </citation>
    <scope>NUCLEOTIDE SEQUENCE [LARGE SCALE GENOMIC DNA]</scope>
    <source>
        <tissue evidence="3">Nenye</tissue>
    </source>
</reference>
<feature type="transmembrane region" description="Helical" evidence="2">
    <location>
        <begin position="434"/>
        <end position="453"/>
    </location>
</feature>
<keyword evidence="2" id="KW-0472">Membrane</keyword>
<sequence length="475" mass="53045">MDIVVDLHNEDGASVSAPLFSVHNKASARYGSIGRALNTDNNLFDARGMAMNSEKDLDFHEGLENIDLGNGNVDSLQAIRARRKKTRTAVSRQSGDEDAQAMLEYFFCMQDENPDFFYALDLNPEQLLGNVLWVDAKDRLDYESLSDVFLSFGCALIGDETKSTYGWLLRAWLRAMSGQAPKCAKIEEKLSNVIRQHESFVPKFDKCILKSVAEEQFGKRWWKLVESHISWISKDIVLPTRGAKLVFTHTTHTSGMMAGRHYTRGGAGGHGRGATHPGRVGHIRLDIPVVDDEVVHDSPPSGFTALLMQLLLCCWLLFERCRNGLRQFGECCSQDCCGIMVVVFSVILECFTAVCEQGAARKFGLSIAAVVFSGLLLIVLVADILFRHCSRGIAWSHFSYPDYCGIVTCTAHLILAIVDLVLEDGGREIPLHFLYFPFCLLCARLLVWVYVHVVRLDPDIVLFVIVMGLEIWTSV</sequence>
<keyword evidence="4" id="KW-1185">Reference proteome</keyword>
<comment type="caution">
    <text evidence="3">The sequence shown here is derived from an EMBL/GenBank/DDBJ whole genome shotgun (WGS) entry which is preliminary data.</text>
</comment>
<accession>A0ABD2ZWF0</accession>
<dbReference type="GO" id="GO:0005634">
    <property type="term" value="C:nucleus"/>
    <property type="evidence" value="ECO:0007669"/>
    <property type="project" value="UniProtKB-SubCell"/>
</dbReference>
<organism evidence="3 4">
    <name type="scientific">Cinchona calisaya</name>
    <dbReference type="NCBI Taxonomy" id="153742"/>
    <lineage>
        <taxon>Eukaryota</taxon>
        <taxon>Viridiplantae</taxon>
        <taxon>Streptophyta</taxon>
        <taxon>Embryophyta</taxon>
        <taxon>Tracheophyta</taxon>
        <taxon>Spermatophyta</taxon>
        <taxon>Magnoliopsida</taxon>
        <taxon>eudicotyledons</taxon>
        <taxon>Gunneridae</taxon>
        <taxon>Pentapetalae</taxon>
        <taxon>asterids</taxon>
        <taxon>lamiids</taxon>
        <taxon>Gentianales</taxon>
        <taxon>Rubiaceae</taxon>
        <taxon>Cinchonoideae</taxon>
        <taxon>Cinchoneae</taxon>
        <taxon>Cinchona</taxon>
    </lineage>
</organism>
<keyword evidence="1" id="KW-0862">Zinc</keyword>
<evidence type="ECO:0000313" key="4">
    <source>
        <dbReference type="Proteomes" id="UP001630127"/>
    </source>
</evidence>
<dbReference type="GO" id="GO:0008270">
    <property type="term" value="F:zinc ion binding"/>
    <property type="evidence" value="ECO:0007669"/>
    <property type="project" value="UniProtKB-UniRule"/>
</dbReference>
<keyword evidence="1" id="KW-0863">Zinc-finger</keyword>
<feature type="transmembrane region" description="Helical" evidence="2">
    <location>
        <begin position="365"/>
        <end position="386"/>
    </location>
</feature>
<feature type="transmembrane region" description="Helical" evidence="2">
    <location>
        <begin position="398"/>
        <end position="422"/>
    </location>
</feature>
<evidence type="ECO:0000256" key="1">
    <source>
        <dbReference type="RuleBase" id="RU367018"/>
    </source>
</evidence>
<name>A0ABD2ZWF0_9GENT</name>
<comment type="similarity">
    <text evidence="1">Belongs to the FHY3/FAR1 family.</text>
</comment>
<dbReference type="InterPro" id="IPR031052">
    <property type="entry name" value="FHY3/FAR1"/>
</dbReference>
<keyword evidence="1" id="KW-0539">Nucleus</keyword>
<dbReference type="PANTHER" id="PTHR31669:SF21">
    <property type="entry name" value="PROTEIN FAR-RED IMPAIRED RESPONSE 1"/>
    <property type="match status" value="1"/>
</dbReference>
<keyword evidence="2" id="KW-0812">Transmembrane</keyword>
<evidence type="ECO:0000256" key="2">
    <source>
        <dbReference type="SAM" id="Phobius"/>
    </source>
</evidence>
<feature type="transmembrane region" description="Helical" evidence="2">
    <location>
        <begin position="301"/>
        <end position="318"/>
    </location>
</feature>